<gene>
    <name evidence="1" type="ORF">SDC9_92573</name>
</gene>
<dbReference type="EMBL" id="VSSQ01011051">
    <property type="protein sequence ID" value="MPM45881.1"/>
    <property type="molecule type" value="Genomic_DNA"/>
</dbReference>
<evidence type="ECO:0000313" key="1">
    <source>
        <dbReference type="EMBL" id="MPM45881.1"/>
    </source>
</evidence>
<accession>A0A645A0Y0</accession>
<reference evidence="1" key="1">
    <citation type="submission" date="2019-08" db="EMBL/GenBank/DDBJ databases">
        <authorList>
            <person name="Kucharzyk K."/>
            <person name="Murdoch R.W."/>
            <person name="Higgins S."/>
            <person name="Loffler F."/>
        </authorList>
    </citation>
    <scope>NUCLEOTIDE SEQUENCE</scope>
</reference>
<organism evidence="1">
    <name type="scientific">bioreactor metagenome</name>
    <dbReference type="NCBI Taxonomy" id="1076179"/>
    <lineage>
        <taxon>unclassified sequences</taxon>
        <taxon>metagenomes</taxon>
        <taxon>ecological metagenomes</taxon>
    </lineage>
</organism>
<name>A0A645A0Y0_9ZZZZ</name>
<comment type="caution">
    <text evidence="1">The sequence shown here is derived from an EMBL/GenBank/DDBJ whole genome shotgun (WGS) entry which is preliminary data.</text>
</comment>
<sequence length="75" mass="8716">MFVQLVAALPLKRVFSRIIRFLGLEEVETNLTIGNHYVMNVTISRVRHVGIVNWIVKNVVGLFRKNTSLYIFQEN</sequence>
<dbReference type="AlphaFoldDB" id="A0A645A0Y0"/>
<proteinExistence type="predicted"/>
<protein>
    <submittedName>
        <fullName evidence="1">Uncharacterized protein</fullName>
    </submittedName>
</protein>